<name>A0A172XU26_9FLAO</name>
<evidence type="ECO:0000313" key="1">
    <source>
        <dbReference type="EMBL" id="ANF50325.1"/>
    </source>
</evidence>
<dbReference type="RefSeq" id="WP_066753127.1">
    <property type="nucleotide sequence ID" value="NZ_CP015199.1"/>
</dbReference>
<dbReference type="Proteomes" id="UP000077824">
    <property type="component" value="Chromosome"/>
</dbReference>
<dbReference type="Pfam" id="PF12988">
    <property type="entry name" value="TraQ_transposon"/>
    <property type="match status" value="1"/>
</dbReference>
<dbReference type="OrthoDB" id="669114at2"/>
<organism evidence="1 2">
    <name type="scientific">Chryseobacterium glaciei</name>
    <dbReference type="NCBI Taxonomy" id="1685010"/>
    <lineage>
        <taxon>Bacteria</taxon>
        <taxon>Pseudomonadati</taxon>
        <taxon>Bacteroidota</taxon>
        <taxon>Flavobacteriia</taxon>
        <taxon>Flavobacteriales</taxon>
        <taxon>Weeksellaceae</taxon>
        <taxon>Chryseobacterium group</taxon>
        <taxon>Chryseobacterium</taxon>
    </lineage>
</organism>
<dbReference type="KEGG" id="chh:A0O34_07260"/>
<dbReference type="EMBL" id="CP015199">
    <property type="protein sequence ID" value="ANF50325.1"/>
    <property type="molecule type" value="Genomic_DNA"/>
</dbReference>
<gene>
    <name evidence="1" type="ORF">A0O34_07260</name>
</gene>
<protein>
    <recommendedName>
        <fullName evidence="3">Conjugal transfer protein TraQ</fullName>
    </recommendedName>
</protein>
<dbReference type="Gene3D" id="2.60.40.2410">
    <property type="entry name" value="Uncharacterised protein PF12988, DUF3872"/>
    <property type="match status" value="1"/>
</dbReference>
<sequence>MNKYDREKRSFIKRLILTASTVTLLLFVFALNSCDKELDIKTDFPFELQVMPVPKSIAKGETVTIRCTLKTEGNYESTQYYIRYFQFDGSGKLLLGSGKMFTLKPNDSYVLPEQIFRLHYVSESTVTQAFDVWVSDNKGHEQKVSFQFNDKGK</sequence>
<dbReference type="InterPro" id="IPR038707">
    <property type="entry name" value="TraQ_sf"/>
</dbReference>
<accession>A0A172XU26</accession>
<evidence type="ECO:0008006" key="3">
    <source>
        <dbReference type="Google" id="ProtNLM"/>
    </source>
</evidence>
<keyword evidence="2" id="KW-1185">Reference proteome</keyword>
<reference evidence="1 2" key="1">
    <citation type="submission" date="2016-04" db="EMBL/GenBank/DDBJ databases">
        <title>Complete Genome Sequence of Chryseobacterium sp. IHBB 10212.</title>
        <authorList>
            <person name="Pal M."/>
            <person name="Swarnkar M.K."/>
            <person name="Kaushal K."/>
            <person name="Chhibber S."/>
            <person name="Singh A.K."/>
            <person name="Gulati A."/>
        </authorList>
    </citation>
    <scope>NUCLEOTIDE SEQUENCE [LARGE SCALE GENOMIC DNA]</scope>
    <source>
        <strain evidence="1 2">IHBB 10212</strain>
    </source>
</reference>
<dbReference type="AlphaFoldDB" id="A0A172XU26"/>
<proteinExistence type="predicted"/>
<dbReference type="STRING" id="1685010.A0O34_07260"/>
<dbReference type="InterPro" id="IPR024355">
    <property type="entry name" value="TraQ_bacteroidetes"/>
</dbReference>
<evidence type="ECO:0000313" key="2">
    <source>
        <dbReference type="Proteomes" id="UP000077824"/>
    </source>
</evidence>